<proteinExistence type="predicted"/>
<organism evidence="2 3">
    <name type="scientific">Oleispira antarctica RB-8</name>
    <dbReference type="NCBI Taxonomy" id="698738"/>
    <lineage>
        <taxon>Bacteria</taxon>
        <taxon>Pseudomonadati</taxon>
        <taxon>Pseudomonadota</taxon>
        <taxon>Gammaproteobacteria</taxon>
        <taxon>Oceanospirillales</taxon>
        <taxon>Oceanospirillaceae</taxon>
        <taxon>Oleispira</taxon>
    </lineage>
</organism>
<dbReference type="AlphaFoldDB" id="R4YRR8"/>
<feature type="domain" description="PilZ" evidence="1">
    <location>
        <begin position="96"/>
        <end position="169"/>
    </location>
</feature>
<dbReference type="HOGENOM" id="CLU_095677_1_1_6"/>
<dbReference type="Proteomes" id="UP000032749">
    <property type="component" value="Chromosome"/>
</dbReference>
<accession>R4YRR8</accession>
<dbReference type="KEGG" id="oai:OLEAN_C36110"/>
<dbReference type="EMBL" id="FO203512">
    <property type="protein sequence ID" value="CCK77787.1"/>
    <property type="molecule type" value="Genomic_DNA"/>
</dbReference>
<dbReference type="PATRIC" id="fig|698738.3.peg.3758"/>
<name>R4YRR8_OLEAN</name>
<evidence type="ECO:0000313" key="2">
    <source>
        <dbReference type="EMBL" id="CCK77787.1"/>
    </source>
</evidence>
<dbReference type="Pfam" id="PF07238">
    <property type="entry name" value="PilZ"/>
    <property type="match status" value="1"/>
</dbReference>
<gene>
    <name evidence="2" type="ORF">OLEAN_C36110</name>
</gene>
<evidence type="ECO:0000259" key="1">
    <source>
        <dbReference type="Pfam" id="PF07238"/>
    </source>
</evidence>
<protein>
    <recommendedName>
        <fullName evidence="1">PilZ domain-containing protein</fullName>
    </recommendedName>
</protein>
<dbReference type="Gene3D" id="2.40.10.220">
    <property type="entry name" value="predicted glycosyltransferase like domains"/>
    <property type="match status" value="1"/>
</dbReference>
<sequence>MTNERRRFFRIDDEAEISFKTISDEEYEAWGDGQKDEEGENLAKLEAELSMTLAHLKSQHPQLAKICELLNQKINFAMCSHSKTHGFIDNGELRPINLSACGIAFHTDQDIPKNENILLQLKLKPSNVAIVTTGKVVGAGITNGKNIVRIDFQDLGGSNQDLLMQHLFQVQSRELKKQRDNN</sequence>
<reference evidence="2 3" key="1">
    <citation type="journal article" date="2013" name="Nat. Commun.">
        <title>Genome sequence and functional genomic analysis of the oil-degrading bacterium Oleispira antarctica.</title>
        <authorList>
            <person name="Kube M."/>
            <person name="Chernikova T.N."/>
            <person name="Al-Ramahi Y."/>
            <person name="Beloqui A."/>
            <person name="Lopez-Cortez N."/>
            <person name="Guazzaroni M.E."/>
            <person name="Heipieper H.J."/>
            <person name="Klages S."/>
            <person name="Kotsyurbenko O.R."/>
            <person name="Langer I."/>
            <person name="Nechitaylo T.Y."/>
            <person name="Lunsdorf H."/>
            <person name="Fernandez M."/>
            <person name="Juarez S."/>
            <person name="Ciordia S."/>
            <person name="Singer A."/>
            <person name="Kagan O."/>
            <person name="Egorova O."/>
            <person name="Petit P.A."/>
            <person name="Stogios P."/>
            <person name="Kim Y."/>
            <person name="Tchigvintsev A."/>
            <person name="Flick R."/>
            <person name="Denaro R."/>
            <person name="Genovese M."/>
            <person name="Albar J.P."/>
            <person name="Reva O.N."/>
            <person name="Martinez-Gomariz M."/>
            <person name="Tran H."/>
            <person name="Ferrer M."/>
            <person name="Savchenko A."/>
            <person name="Yakunin A.F."/>
            <person name="Yakimov M.M."/>
            <person name="Golyshina O.V."/>
            <person name="Reinhardt R."/>
            <person name="Golyshin P.N."/>
        </authorList>
    </citation>
    <scope>NUCLEOTIDE SEQUENCE [LARGE SCALE GENOMIC DNA]</scope>
</reference>
<dbReference type="STRING" id="698738.OLEAN_C36110"/>
<evidence type="ECO:0000313" key="3">
    <source>
        <dbReference type="Proteomes" id="UP000032749"/>
    </source>
</evidence>
<keyword evidence="3" id="KW-1185">Reference proteome</keyword>
<dbReference type="InterPro" id="IPR009875">
    <property type="entry name" value="PilZ_domain"/>
</dbReference>
<dbReference type="OrthoDB" id="9780702at2"/>
<dbReference type="GO" id="GO:0035438">
    <property type="term" value="F:cyclic-di-GMP binding"/>
    <property type="evidence" value="ECO:0007669"/>
    <property type="project" value="InterPro"/>
</dbReference>